<evidence type="ECO:0000313" key="3">
    <source>
        <dbReference type="Proteomes" id="UP001302321"/>
    </source>
</evidence>
<dbReference type="AlphaFoldDB" id="A0AAN6W289"/>
<accession>A0AAN6W289</accession>
<evidence type="ECO:0000313" key="2">
    <source>
        <dbReference type="EMBL" id="KAK4173593.1"/>
    </source>
</evidence>
<dbReference type="GO" id="GO:0003677">
    <property type="term" value="F:DNA binding"/>
    <property type="evidence" value="ECO:0007669"/>
    <property type="project" value="InterPro"/>
</dbReference>
<gene>
    <name evidence="2" type="ORF">QBC36DRAFT_313735</name>
</gene>
<reference evidence="2" key="1">
    <citation type="journal article" date="2023" name="Mol. Phylogenet. Evol.">
        <title>Genome-scale phylogeny and comparative genomics of the fungal order Sordariales.</title>
        <authorList>
            <person name="Hensen N."/>
            <person name="Bonometti L."/>
            <person name="Westerberg I."/>
            <person name="Brannstrom I.O."/>
            <person name="Guillou S."/>
            <person name="Cros-Aarteil S."/>
            <person name="Calhoun S."/>
            <person name="Haridas S."/>
            <person name="Kuo A."/>
            <person name="Mondo S."/>
            <person name="Pangilinan J."/>
            <person name="Riley R."/>
            <person name="LaButti K."/>
            <person name="Andreopoulos B."/>
            <person name="Lipzen A."/>
            <person name="Chen C."/>
            <person name="Yan M."/>
            <person name="Daum C."/>
            <person name="Ng V."/>
            <person name="Clum A."/>
            <person name="Steindorff A."/>
            <person name="Ohm R.A."/>
            <person name="Martin F."/>
            <person name="Silar P."/>
            <person name="Natvig D.O."/>
            <person name="Lalanne C."/>
            <person name="Gautier V."/>
            <person name="Ament-Velasquez S.L."/>
            <person name="Kruys A."/>
            <person name="Hutchinson M.I."/>
            <person name="Powell A.J."/>
            <person name="Barry K."/>
            <person name="Miller A.N."/>
            <person name="Grigoriev I.V."/>
            <person name="Debuchy R."/>
            <person name="Gladieux P."/>
            <person name="Hiltunen Thoren M."/>
            <person name="Johannesson H."/>
        </authorList>
    </citation>
    <scope>NUCLEOTIDE SEQUENCE</scope>
    <source>
        <strain evidence="2">CBS 892.96</strain>
    </source>
</reference>
<keyword evidence="3" id="KW-1185">Reference proteome</keyword>
<dbReference type="SMART" id="SM00384">
    <property type="entry name" value="AT_hook"/>
    <property type="match status" value="2"/>
</dbReference>
<organism evidence="2 3">
    <name type="scientific">Triangularia setosa</name>
    <dbReference type="NCBI Taxonomy" id="2587417"/>
    <lineage>
        <taxon>Eukaryota</taxon>
        <taxon>Fungi</taxon>
        <taxon>Dikarya</taxon>
        <taxon>Ascomycota</taxon>
        <taxon>Pezizomycotina</taxon>
        <taxon>Sordariomycetes</taxon>
        <taxon>Sordariomycetidae</taxon>
        <taxon>Sordariales</taxon>
        <taxon>Podosporaceae</taxon>
        <taxon>Triangularia</taxon>
    </lineage>
</organism>
<feature type="region of interest" description="Disordered" evidence="1">
    <location>
        <begin position="447"/>
        <end position="466"/>
    </location>
</feature>
<feature type="compositionally biased region" description="Basic and acidic residues" evidence="1">
    <location>
        <begin position="101"/>
        <end position="111"/>
    </location>
</feature>
<dbReference type="EMBL" id="MU866332">
    <property type="protein sequence ID" value="KAK4173593.1"/>
    <property type="molecule type" value="Genomic_DNA"/>
</dbReference>
<reference evidence="2" key="2">
    <citation type="submission" date="2023-05" db="EMBL/GenBank/DDBJ databases">
        <authorList>
            <consortium name="Lawrence Berkeley National Laboratory"/>
            <person name="Steindorff A."/>
            <person name="Hensen N."/>
            <person name="Bonometti L."/>
            <person name="Westerberg I."/>
            <person name="Brannstrom I.O."/>
            <person name="Guillou S."/>
            <person name="Cros-Aarteil S."/>
            <person name="Calhoun S."/>
            <person name="Haridas S."/>
            <person name="Kuo A."/>
            <person name="Mondo S."/>
            <person name="Pangilinan J."/>
            <person name="Riley R."/>
            <person name="Labutti K."/>
            <person name="Andreopoulos B."/>
            <person name="Lipzen A."/>
            <person name="Chen C."/>
            <person name="Yanf M."/>
            <person name="Daum C."/>
            <person name="Ng V."/>
            <person name="Clum A."/>
            <person name="Ohm R."/>
            <person name="Martin F."/>
            <person name="Silar P."/>
            <person name="Natvig D."/>
            <person name="Lalanne C."/>
            <person name="Gautier V."/>
            <person name="Ament-Velasquez S.L."/>
            <person name="Kruys A."/>
            <person name="Hutchinson M.I."/>
            <person name="Powell A.J."/>
            <person name="Barry K."/>
            <person name="Miller A.N."/>
            <person name="Grigoriev I.V."/>
            <person name="Debuchy R."/>
            <person name="Gladieux P."/>
            <person name="Thoren M.H."/>
            <person name="Johannesson H."/>
        </authorList>
    </citation>
    <scope>NUCLEOTIDE SEQUENCE</scope>
    <source>
        <strain evidence="2">CBS 892.96</strain>
    </source>
</reference>
<feature type="compositionally biased region" description="Basic and acidic residues" evidence="1">
    <location>
        <begin position="457"/>
        <end position="466"/>
    </location>
</feature>
<evidence type="ECO:0000256" key="1">
    <source>
        <dbReference type="SAM" id="MobiDB-lite"/>
    </source>
</evidence>
<comment type="caution">
    <text evidence="2">The sequence shown here is derived from an EMBL/GenBank/DDBJ whole genome shotgun (WGS) entry which is preliminary data.</text>
</comment>
<proteinExistence type="predicted"/>
<feature type="compositionally biased region" description="Basic residues" evidence="1">
    <location>
        <begin position="43"/>
        <end position="53"/>
    </location>
</feature>
<dbReference type="Proteomes" id="UP001302321">
    <property type="component" value="Unassembled WGS sequence"/>
</dbReference>
<feature type="region of interest" description="Disordered" evidence="1">
    <location>
        <begin position="1"/>
        <end position="111"/>
    </location>
</feature>
<feature type="compositionally biased region" description="Basic and acidic residues" evidence="1">
    <location>
        <begin position="54"/>
        <end position="66"/>
    </location>
</feature>
<name>A0AAN6W289_9PEZI</name>
<sequence length="466" mass="50789">MAHTPRRLSTAAVDIGGMEQPTPRPRGRPKKTTNTVEQPPAHCPKKKVHHCSKQTREAARLQREAQLENDADPEEATSSKRPPTAPRSRGRPKKQIVADASSREEVARDSSQKGLITAATITAAKDHLSAEIYGLLADGSAEEQSTSTSYRGRGHPKKTQAVETEEVGFNEQAPGVEDTHEILTAANDTLGGNSNTSNIINVPVKRELQEAARRLATARKTISTVSAAKNSASTFNKPAADKSLTKIATSALLSSLVGDYNVSYTVVVDKIHPGRLTIKFATDGGENMLAGSIELGRWSGVMRLALTEQKIRQYILKQERIEREGLALFDMMYLDNQDDEESEAFLLANRNPAYIKGKEVAATSLDNDTAISHKPRASNDIVVDIPSKHRKVSQSSSSELRTLYSACRIKNICTEEVEHKAQTGTIQFYTRNGEMAFGNTMISAPGGEPCELSGQVMEDKGPEWPS</sequence>
<dbReference type="InterPro" id="IPR017956">
    <property type="entry name" value="AT_hook_DNA-bd_motif"/>
</dbReference>
<dbReference type="PRINTS" id="PR00929">
    <property type="entry name" value="ATHOOK"/>
</dbReference>
<protein>
    <submittedName>
        <fullName evidence="2">Uncharacterized protein</fullName>
    </submittedName>
</protein>